<dbReference type="EMBL" id="VLKK01000007">
    <property type="protein sequence ID" value="TWH93287.1"/>
    <property type="molecule type" value="Genomic_DNA"/>
</dbReference>
<dbReference type="Pfam" id="PF00364">
    <property type="entry name" value="Biotin_lipoyl"/>
    <property type="match status" value="1"/>
</dbReference>
<evidence type="ECO:0000256" key="1">
    <source>
        <dbReference type="ARBA" id="ARBA00023267"/>
    </source>
</evidence>
<dbReference type="InterPro" id="IPR011053">
    <property type="entry name" value="Single_hybrid_motif"/>
</dbReference>
<organism evidence="3 4">
    <name type="scientific">Sphingobium wenxiniae (strain DSM 21828 / CGMCC 1.7748 / JZ-1)</name>
    <dbReference type="NCBI Taxonomy" id="595605"/>
    <lineage>
        <taxon>Bacteria</taxon>
        <taxon>Pseudomonadati</taxon>
        <taxon>Pseudomonadota</taxon>
        <taxon>Alphaproteobacteria</taxon>
        <taxon>Sphingomonadales</taxon>
        <taxon>Sphingomonadaceae</taxon>
        <taxon>Sphingobium</taxon>
    </lineage>
</organism>
<evidence type="ECO:0000259" key="2">
    <source>
        <dbReference type="PROSITE" id="PS50968"/>
    </source>
</evidence>
<keyword evidence="4" id="KW-1185">Reference proteome</keyword>
<dbReference type="InterPro" id="IPR050709">
    <property type="entry name" value="Biotin_Carboxyl_Carrier/Decarb"/>
</dbReference>
<evidence type="ECO:0000313" key="3">
    <source>
        <dbReference type="EMBL" id="TWH93287.1"/>
    </source>
</evidence>
<reference evidence="3 4" key="1">
    <citation type="journal article" date="2015" name="Stand. Genomic Sci.">
        <title>Genomic Encyclopedia of Bacterial and Archaeal Type Strains, Phase III: the genomes of soil and plant-associated and newly described type strains.</title>
        <authorList>
            <person name="Whitman W.B."/>
            <person name="Woyke T."/>
            <person name="Klenk H.P."/>
            <person name="Zhou Y."/>
            <person name="Lilburn T.G."/>
            <person name="Beck B.J."/>
            <person name="De Vos P."/>
            <person name="Vandamme P."/>
            <person name="Eisen J.A."/>
            <person name="Garrity G."/>
            <person name="Hugenholtz P."/>
            <person name="Kyrpides N.C."/>
        </authorList>
    </citation>
    <scope>NUCLEOTIDE SEQUENCE [LARGE SCALE GENOMIC DNA]</scope>
    <source>
        <strain evidence="3 4">CGMCC 1.7748</strain>
    </source>
</reference>
<accession>A0A562KD05</accession>
<dbReference type="CDD" id="cd06850">
    <property type="entry name" value="biotinyl_domain"/>
    <property type="match status" value="1"/>
</dbReference>
<protein>
    <submittedName>
        <fullName evidence="3">Urea carboxylase</fullName>
    </submittedName>
</protein>
<dbReference type="PROSITE" id="PS50968">
    <property type="entry name" value="BIOTINYL_LIPOYL"/>
    <property type="match status" value="1"/>
</dbReference>
<dbReference type="PANTHER" id="PTHR45266:SF3">
    <property type="entry name" value="OXALOACETATE DECARBOXYLASE ALPHA CHAIN"/>
    <property type="match status" value="1"/>
</dbReference>
<dbReference type="Proteomes" id="UP000316624">
    <property type="component" value="Unassembled WGS sequence"/>
</dbReference>
<dbReference type="PANTHER" id="PTHR45266">
    <property type="entry name" value="OXALOACETATE DECARBOXYLASE ALPHA CHAIN"/>
    <property type="match status" value="1"/>
</dbReference>
<comment type="caution">
    <text evidence="3">The sequence shown here is derived from an EMBL/GenBank/DDBJ whole genome shotgun (WGS) entry which is preliminary data.</text>
</comment>
<proteinExistence type="predicted"/>
<gene>
    <name evidence="3" type="ORF">IQ35_02194</name>
</gene>
<dbReference type="AlphaFoldDB" id="A0A562KD05"/>
<dbReference type="InterPro" id="IPR000089">
    <property type="entry name" value="Biotin_lipoyl"/>
</dbReference>
<evidence type="ECO:0000313" key="4">
    <source>
        <dbReference type="Proteomes" id="UP000316624"/>
    </source>
</evidence>
<sequence length="74" mass="7917">MAIVRIFSETAGAVWKVSVRIGDPVAEGEPVIILESMKMEFPVTCPKDGIVESLTVEEGQMVVEGQLLGTIATL</sequence>
<dbReference type="RefSeq" id="WP_145073534.1">
    <property type="nucleotide sequence ID" value="NZ_JACIIY010000006.1"/>
</dbReference>
<dbReference type="Gene3D" id="2.40.50.100">
    <property type="match status" value="1"/>
</dbReference>
<feature type="domain" description="Lipoyl-binding" evidence="2">
    <location>
        <begin position="1"/>
        <end position="72"/>
    </location>
</feature>
<name>A0A562KD05_SPHWJ</name>
<keyword evidence="1" id="KW-0092">Biotin</keyword>
<dbReference type="SUPFAM" id="SSF51230">
    <property type="entry name" value="Single hybrid motif"/>
    <property type="match status" value="1"/>
</dbReference>